<sequence length="234" mass="25381">MEDGPGRVPRVVAWLAAVAAVTYSSWVLGFLLRPGLDVIDGYVSELSASDQPLHWVFAGGDLVTGVIMIGVSIYALVMLRRLPWAVAGWIFLLLFGFWAIGDATFSMDCAPSMDTACALRERAGQVSFSHGFHSVTSSAVITCGIAALLCLSIAARRYGWWPALARWGWPLALVEAVAAAGTLVLMWAGRWLGLVQRIQITILCLGLFLIAWALWQRPRPRRAGRAAGREEAAV</sequence>
<organism evidence="2 3">
    <name type="scientific">Actinocorallia longicatena</name>
    <dbReference type="NCBI Taxonomy" id="111803"/>
    <lineage>
        <taxon>Bacteria</taxon>
        <taxon>Bacillati</taxon>
        <taxon>Actinomycetota</taxon>
        <taxon>Actinomycetes</taxon>
        <taxon>Streptosporangiales</taxon>
        <taxon>Thermomonosporaceae</taxon>
        <taxon>Actinocorallia</taxon>
    </lineage>
</organism>
<evidence type="ECO:0008006" key="4">
    <source>
        <dbReference type="Google" id="ProtNLM"/>
    </source>
</evidence>
<feature type="transmembrane region" description="Helical" evidence="1">
    <location>
        <begin position="194"/>
        <end position="215"/>
    </location>
</feature>
<proteinExistence type="predicted"/>
<comment type="caution">
    <text evidence="2">The sequence shown here is derived from an EMBL/GenBank/DDBJ whole genome shotgun (WGS) entry which is preliminary data.</text>
</comment>
<accession>A0ABP6Q316</accession>
<keyword evidence="1" id="KW-0812">Transmembrane</keyword>
<evidence type="ECO:0000313" key="2">
    <source>
        <dbReference type="EMBL" id="GAA3201568.1"/>
    </source>
</evidence>
<feature type="transmembrane region" description="Helical" evidence="1">
    <location>
        <begin position="84"/>
        <end position="101"/>
    </location>
</feature>
<feature type="transmembrane region" description="Helical" evidence="1">
    <location>
        <begin position="167"/>
        <end position="188"/>
    </location>
</feature>
<dbReference type="EMBL" id="BAAAUV010000003">
    <property type="protein sequence ID" value="GAA3201568.1"/>
    <property type="molecule type" value="Genomic_DNA"/>
</dbReference>
<feature type="transmembrane region" description="Helical" evidence="1">
    <location>
        <begin position="52"/>
        <end position="77"/>
    </location>
</feature>
<reference evidence="3" key="1">
    <citation type="journal article" date="2019" name="Int. J. Syst. Evol. Microbiol.">
        <title>The Global Catalogue of Microorganisms (GCM) 10K type strain sequencing project: providing services to taxonomists for standard genome sequencing and annotation.</title>
        <authorList>
            <consortium name="The Broad Institute Genomics Platform"/>
            <consortium name="The Broad Institute Genome Sequencing Center for Infectious Disease"/>
            <person name="Wu L."/>
            <person name="Ma J."/>
        </authorList>
    </citation>
    <scope>NUCLEOTIDE SEQUENCE [LARGE SCALE GENOMIC DNA]</scope>
    <source>
        <strain evidence="3">JCM 9377</strain>
    </source>
</reference>
<protein>
    <recommendedName>
        <fullName evidence="4">DUF998 domain-containing protein</fullName>
    </recommendedName>
</protein>
<dbReference type="RefSeq" id="WP_344823708.1">
    <property type="nucleotide sequence ID" value="NZ_BAAAUV010000003.1"/>
</dbReference>
<evidence type="ECO:0000256" key="1">
    <source>
        <dbReference type="SAM" id="Phobius"/>
    </source>
</evidence>
<feature type="transmembrane region" description="Helical" evidence="1">
    <location>
        <begin position="12"/>
        <end position="32"/>
    </location>
</feature>
<name>A0ABP6Q316_9ACTN</name>
<gene>
    <name evidence="2" type="ORF">GCM10010468_14810</name>
</gene>
<evidence type="ECO:0000313" key="3">
    <source>
        <dbReference type="Proteomes" id="UP001501237"/>
    </source>
</evidence>
<keyword evidence="3" id="KW-1185">Reference proteome</keyword>
<dbReference type="Pfam" id="PF06197">
    <property type="entry name" value="DUF998"/>
    <property type="match status" value="1"/>
</dbReference>
<keyword evidence="1" id="KW-1133">Transmembrane helix</keyword>
<keyword evidence="1" id="KW-0472">Membrane</keyword>
<dbReference type="Proteomes" id="UP001501237">
    <property type="component" value="Unassembled WGS sequence"/>
</dbReference>
<dbReference type="InterPro" id="IPR009339">
    <property type="entry name" value="DUF998"/>
</dbReference>
<feature type="transmembrane region" description="Helical" evidence="1">
    <location>
        <begin position="135"/>
        <end position="155"/>
    </location>
</feature>